<feature type="domain" description="ABC transmembrane type-1" evidence="9">
    <location>
        <begin position="101"/>
        <end position="290"/>
    </location>
</feature>
<name>A0ABU9YI36_9PROT</name>
<protein>
    <submittedName>
        <fullName evidence="10">ABC transporter permease</fullName>
    </submittedName>
</protein>
<dbReference type="EMBL" id="JBBKTW010000003">
    <property type="protein sequence ID" value="MEN2988455.1"/>
    <property type="molecule type" value="Genomic_DNA"/>
</dbReference>
<dbReference type="PANTHER" id="PTHR43386">
    <property type="entry name" value="OLIGOPEPTIDE TRANSPORT SYSTEM PERMEASE PROTEIN APPC"/>
    <property type="match status" value="1"/>
</dbReference>
<dbReference type="SUPFAM" id="SSF161098">
    <property type="entry name" value="MetI-like"/>
    <property type="match status" value="1"/>
</dbReference>
<comment type="caution">
    <text evidence="10">The sequence shown here is derived from an EMBL/GenBank/DDBJ whole genome shotgun (WGS) entry which is preliminary data.</text>
</comment>
<gene>
    <name evidence="10" type="ORF">WG926_09085</name>
</gene>
<evidence type="ECO:0000313" key="10">
    <source>
        <dbReference type="EMBL" id="MEN2988455.1"/>
    </source>
</evidence>
<dbReference type="PANTHER" id="PTHR43386:SF25">
    <property type="entry name" value="PEPTIDE ABC TRANSPORTER PERMEASE PROTEIN"/>
    <property type="match status" value="1"/>
</dbReference>
<dbReference type="Proteomes" id="UP001413721">
    <property type="component" value="Unassembled WGS sequence"/>
</dbReference>
<keyword evidence="2 7" id="KW-0813">Transport</keyword>
<proteinExistence type="inferred from homology"/>
<dbReference type="InterPro" id="IPR035906">
    <property type="entry name" value="MetI-like_sf"/>
</dbReference>
<evidence type="ECO:0000256" key="3">
    <source>
        <dbReference type="ARBA" id="ARBA00022475"/>
    </source>
</evidence>
<dbReference type="CDD" id="cd06261">
    <property type="entry name" value="TM_PBP2"/>
    <property type="match status" value="1"/>
</dbReference>
<evidence type="ECO:0000256" key="8">
    <source>
        <dbReference type="SAM" id="MobiDB-lite"/>
    </source>
</evidence>
<feature type="transmembrane region" description="Helical" evidence="7">
    <location>
        <begin position="103"/>
        <end position="126"/>
    </location>
</feature>
<evidence type="ECO:0000256" key="6">
    <source>
        <dbReference type="ARBA" id="ARBA00023136"/>
    </source>
</evidence>
<evidence type="ECO:0000256" key="4">
    <source>
        <dbReference type="ARBA" id="ARBA00022692"/>
    </source>
</evidence>
<evidence type="ECO:0000256" key="7">
    <source>
        <dbReference type="RuleBase" id="RU363032"/>
    </source>
</evidence>
<evidence type="ECO:0000259" key="9">
    <source>
        <dbReference type="PROSITE" id="PS50928"/>
    </source>
</evidence>
<organism evidence="10 11">
    <name type="scientific">Tistrella arctica</name>
    <dbReference type="NCBI Taxonomy" id="3133430"/>
    <lineage>
        <taxon>Bacteria</taxon>
        <taxon>Pseudomonadati</taxon>
        <taxon>Pseudomonadota</taxon>
        <taxon>Alphaproteobacteria</taxon>
        <taxon>Geminicoccales</taxon>
        <taxon>Geminicoccaceae</taxon>
        <taxon>Tistrella</taxon>
    </lineage>
</organism>
<keyword evidence="5 7" id="KW-1133">Transmembrane helix</keyword>
<feature type="compositionally biased region" description="Polar residues" evidence="8">
    <location>
        <begin position="1"/>
        <end position="10"/>
    </location>
</feature>
<feature type="transmembrane region" description="Helical" evidence="7">
    <location>
        <begin position="268"/>
        <end position="290"/>
    </location>
</feature>
<evidence type="ECO:0000256" key="5">
    <source>
        <dbReference type="ARBA" id="ARBA00022989"/>
    </source>
</evidence>
<keyword evidence="3" id="KW-1003">Cell membrane</keyword>
<dbReference type="Gene3D" id="1.10.3720.10">
    <property type="entry name" value="MetI-like"/>
    <property type="match status" value="1"/>
</dbReference>
<dbReference type="PROSITE" id="PS50928">
    <property type="entry name" value="ABC_TM1"/>
    <property type="match status" value="1"/>
</dbReference>
<dbReference type="RefSeq" id="WP_345934760.1">
    <property type="nucleotide sequence ID" value="NZ_JBBKTV010000008.1"/>
</dbReference>
<reference evidence="10 11" key="1">
    <citation type="submission" date="2024-03" db="EMBL/GenBank/DDBJ databases">
        <title>High-quality draft genome sequencing of Tistrella sp. BH-R2-4.</title>
        <authorList>
            <person name="Dong C."/>
        </authorList>
    </citation>
    <scope>NUCLEOTIDE SEQUENCE [LARGE SCALE GENOMIC DNA]</scope>
    <source>
        <strain evidence="10 11">BH-R2-4</strain>
    </source>
</reference>
<feature type="region of interest" description="Disordered" evidence="8">
    <location>
        <begin position="1"/>
        <end position="29"/>
    </location>
</feature>
<dbReference type="InterPro" id="IPR050366">
    <property type="entry name" value="BP-dependent_transpt_permease"/>
</dbReference>
<comment type="similarity">
    <text evidence="7">Belongs to the binding-protein-dependent transport system permease family.</text>
</comment>
<feature type="transmembrane region" description="Helical" evidence="7">
    <location>
        <begin position="34"/>
        <end position="57"/>
    </location>
</feature>
<keyword evidence="6 7" id="KW-0472">Membrane</keyword>
<accession>A0ABU9YI36</accession>
<dbReference type="InterPro" id="IPR000515">
    <property type="entry name" value="MetI-like"/>
</dbReference>
<comment type="subcellular location">
    <subcellularLocation>
        <location evidence="1 7">Cell membrane</location>
        <topology evidence="1 7">Multi-pass membrane protein</topology>
    </subcellularLocation>
</comment>
<evidence type="ECO:0000256" key="1">
    <source>
        <dbReference type="ARBA" id="ARBA00004651"/>
    </source>
</evidence>
<dbReference type="Pfam" id="PF00528">
    <property type="entry name" value="BPD_transp_1"/>
    <property type="match status" value="1"/>
</dbReference>
<keyword evidence="4 7" id="KW-0812">Transmembrane</keyword>
<feature type="transmembrane region" description="Helical" evidence="7">
    <location>
        <begin position="146"/>
        <end position="173"/>
    </location>
</feature>
<sequence length="305" mass="31964">MTDSIRTPASANAPVSGGKSPAGAPSHRRNNTPWSVRLALAFLVLMLIVAIGADWVAPMDPKAMNLGARLRPPVLFGGSMAYPLGTDGLGRDILSRVIHGARISILIAVAGTLIGAVLGTVLGFLAAHFRNGVDQLLMMLVDVQAAIPSIVLALAVIAFLGNDLILFVLLVGLDGWERYARLSRNLVRGASGAGYVRALKMAGAGAGRIHARHVLPNIAGPLVVQATLNFPGTILLETALSFLGLGVQPPETSLGQMLGDGRGFLLNAWWIAVVPGVLILLTTMSVCLLGDRLRDRLDPMTATGR</sequence>
<evidence type="ECO:0000313" key="11">
    <source>
        <dbReference type="Proteomes" id="UP001413721"/>
    </source>
</evidence>
<keyword evidence="11" id="KW-1185">Reference proteome</keyword>
<evidence type="ECO:0000256" key="2">
    <source>
        <dbReference type="ARBA" id="ARBA00022448"/>
    </source>
</evidence>